<dbReference type="EMBL" id="ML979142">
    <property type="protein sequence ID" value="KAF1911709.1"/>
    <property type="molecule type" value="Genomic_DNA"/>
</dbReference>
<dbReference type="AlphaFoldDB" id="A0A6A5Q8L6"/>
<dbReference type="GO" id="GO:0005634">
    <property type="term" value="C:nucleus"/>
    <property type="evidence" value="ECO:0007669"/>
    <property type="project" value="UniProtKB-ARBA"/>
</dbReference>
<dbReference type="PANTHER" id="PTHR12048:SF0">
    <property type="entry name" value="CCAAT_ENHANCER-BINDING PROTEIN ZETA"/>
    <property type="match status" value="1"/>
</dbReference>
<dbReference type="InterPro" id="IPR016024">
    <property type="entry name" value="ARM-type_fold"/>
</dbReference>
<dbReference type="PANTHER" id="PTHR12048">
    <property type="entry name" value="CCAAT-BINDING FACTOR-RELATED"/>
    <property type="match status" value="1"/>
</dbReference>
<feature type="compositionally biased region" description="Basic residues" evidence="2">
    <location>
        <begin position="14"/>
        <end position="30"/>
    </location>
</feature>
<name>A0A6A5Q8L6_AMPQU</name>
<comment type="similarity">
    <text evidence="1">Belongs to the CBF/MAK21 family.</text>
</comment>
<feature type="region of interest" description="Disordered" evidence="2">
    <location>
        <begin position="606"/>
        <end position="642"/>
    </location>
</feature>
<feature type="compositionally biased region" description="Basic residues" evidence="2">
    <location>
        <begin position="43"/>
        <end position="56"/>
    </location>
</feature>
<proteinExistence type="inferred from homology"/>
<feature type="compositionally biased region" description="Basic residues" evidence="2">
    <location>
        <begin position="903"/>
        <end position="912"/>
    </location>
</feature>
<dbReference type="Pfam" id="PF03914">
    <property type="entry name" value="CBF"/>
    <property type="match status" value="1"/>
</dbReference>
<organism evidence="4 5">
    <name type="scientific">Ampelomyces quisqualis</name>
    <name type="common">Powdery mildew agent</name>
    <dbReference type="NCBI Taxonomy" id="50730"/>
    <lineage>
        <taxon>Eukaryota</taxon>
        <taxon>Fungi</taxon>
        <taxon>Dikarya</taxon>
        <taxon>Ascomycota</taxon>
        <taxon>Pezizomycotina</taxon>
        <taxon>Dothideomycetes</taxon>
        <taxon>Pleosporomycetidae</taxon>
        <taxon>Pleosporales</taxon>
        <taxon>Pleosporineae</taxon>
        <taxon>Phaeosphaeriaceae</taxon>
        <taxon>Ampelomyces</taxon>
    </lineage>
</organism>
<accession>A0A6A5Q8L6</accession>
<dbReference type="OrthoDB" id="28947at2759"/>
<protein>
    <submittedName>
        <fullName evidence="4">CBF/Mak21 family-domain-containing protein</fullName>
    </submittedName>
</protein>
<reference evidence="4" key="1">
    <citation type="journal article" date="2020" name="Stud. Mycol.">
        <title>101 Dothideomycetes genomes: a test case for predicting lifestyles and emergence of pathogens.</title>
        <authorList>
            <person name="Haridas S."/>
            <person name="Albert R."/>
            <person name="Binder M."/>
            <person name="Bloem J."/>
            <person name="Labutti K."/>
            <person name="Salamov A."/>
            <person name="Andreopoulos B."/>
            <person name="Baker S."/>
            <person name="Barry K."/>
            <person name="Bills G."/>
            <person name="Bluhm B."/>
            <person name="Cannon C."/>
            <person name="Castanera R."/>
            <person name="Culley D."/>
            <person name="Daum C."/>
            <person name="Ezra D."/>
            <person name="Gonzalez J."/>
            <person name="Henrissat B."/>
            <person name="Kuo A."/>
            <person name="Liang C."/>
            <person name="Lipzen A."/>
            <person name="Lutzoni F."/>
            <person name="Magnuson J."/>
            <person name="Mondo S."/>
            <person name="Nolan M."/>
            <person name="Ohm R."/>
            <person name="Pangilinan J."/>
            <person name="Park H.-J."/>
            <person name="Ramirez L."/>
            <person name="Alfaro M."/>
            <person name="Sun H."/>
            <person name="Tritt A."/>
            <person name="Yoshinaga Y."/>
            <person name="Zwiers L.-H."/>
            <person name="Turgeon B."/>
            <person name="Goodwin S."/>
            <person name="Spatafora J."/>
            <person name="Crous P."/>
            <person name="Grigoriev I."/>
        </authorList>
    </citation>
    <scope>NUCLEOTIDE SEQUENCE</scope>
    <source>
        <strain evidence="4">HMLAC05119</strain>
    </source>
</reference>
<evidence type="ECO:0000259" key="3">
    <source>
        <dbReference type="Pfam" id="PF03914"/>
    </source>
</evidence>
<evidence type="ECO:0000256" key="2">
    <source>
        <dbReference type="SAM" id="MobiDB-lite"/>
    </source>
</evidence>
<evidence type="ECO:0000313" key="4">
    <source>
        <dbReference type="EMBL" id="KAF1911709.1"/>
    </source>
</evidence>
<keyword evidence="5" id="KW-1185">Reference proteome</keyword>
<dbReference type="Proteomes" id="UP000800096">
    <property type="component" value="Unassembled WGS sequence"/>
</dbReference>
<evidence type="ECO:0000313" key="5">
    <source>
        <dbReference type="Proteomes" id="UP000800096"/>
    </source>
</evidence>
<feature type="compositionally biased region" description="Basic and acidic residues" evidence="2">
    <location>
        <begin position="78"/>
        <end position="92"/>
    </location>
</feature>
<gene>
    <name evidence="4" type="ORF">BDU57DRAFT_523680</name>
</gene>
<dbReference type="SUPFAM" id="SSF48371">
    <property type="entry name" value="ARM repeat"/>
    <property type="match status" value="1"/>
</dbReference>
<sequence>MGGPCDPCLPRSKISIHGRRHRRHLSRSSRVRVSSLTDLAATRPRRRRHQMGKKRAHAETKDGFTKPPPDASRASVKSSDRRDRRKNGEHSARSALVFKPQPEWHTVELPQRPTIDNPTIPARHVLDAIHEHANQLLEAEAAEYAASHMSKDASHKFMSSIMNAGTMEDKVSALTLLVQESPLHTMKAFDQLLALSRKKSRNAAMMALAALKDLLGQGVLLPPDRKLKAFARQPALLSALQGKGAQWKSGDKLPGELQKIHLIAWAYEDWLKKQYFEMLKILETWSNDEVDYSRNRAVTFVWELLKEKPEQEENLLRLLINKLGDKEKKVASRASYLLLQLQITHPLMKSVIISSIESDLVFRPNQSGTAKYYAVITLNQTVLSVKEHEVANRLLDMYFTLFLGLLKKQKEHEKEEKRLNKHGHIQGGGGQPGKMARKKAEKAATRAFMVEDESREKLISAILTGVNRAFPFAKTDDANFEEKLNTLYEVTHSSNFNTSIQAMTLIQQISATKHYSADRFYRTLYESLLDPRLISTSKHIMFLNLLYRALKADVSIKRVKAFVKRLLQIIHLHEPPFICGVLYLINELITTFPTIKTMLSTPEYNADESGEEHYDDVVDDAEPKPNGDKTAKHPSYDARKRDPEHAQADLSCLWELLPLQAHYHPSVHVLASRIVNQELIKEKPDPTIYTLMNFLDKFSFRNAKTKSQGVHGSSIMQPMSGTSKAADYLITGRDGDRTHDPLNSEEFWRRKVDDVRVDEVFFHTYFEKAGKAKQADKKARKNKKANSDDESGEDEIWQALVKSRPDVEGDGGDDEGFSDIDMEDMMSDDAEDGVGMDEGVELNLGSDDEVAGGAEPGDDDDEDDFEKFDLDDEDGFMDDEDDIPVDIDMDDGTDVDDDDKRGDKKKSKKRKLKHLPTFASAEDYAKLIGDDSE</sequence>
<feature type="compositionally biased region" description="Acidic residues" evidence="2">
    <location>
        <begin position="808"/>
        <end position="897"/>
    </location>
</feature>
<feature type="compositionally biased region" description="Basic and acidic residues" evidence="2">
    <location>
        <begin position="611"/>
        <end position="642"/>
    </location>
</feature>
<dbReference type="InterPro" id="IPR005612">
    <property type="entry name" value="CCAAT-binding_factor"/>
</dbReference>
<feature type="domain" description="CCAAT-binding factor" evidence="3">
    <location>
        <begin position="499"/>
        <end position="671"/>
    </location>
</feature>
<dbReference type="InterPro" id="IPR040155">
    <property type="entry name" value="CEBPZ/Mak21-like"/>
</dbReference>
<feature type="region of interest" description="Disordered" evidence="2">
    <location>
        <begin position="776"/>
        <end position="795"/>
    </location>
</feature>
<evidence type="ECO:0000256" key="1">
    <source>
        <dbReference type="ARBA" id="ARBA00007797"/>
    </source>
</evidence>
<feature type="region of interest" description="Disordered" evidence="2">
    <location>
        <begin position="801"/>
        <end position="912"/>
    </location>
</feature>
<feature type="region of interest" description="Disordered" evidence="2">
    <location>
        <begin position="1"/>
        <end position="96"/>
    </location>
</feature>